<gene>
    <name evidence="2" type="ORF">EBAPG3_014200</name>
</gene>
<accession>A0A1W6SSN6</accession>
<dbReference type="EMBL" id="CP021106">
    <property type="protein sequence ID" value="ARO88828.1"/>
    <property type="molecule type" value="Genomic_DNA"/>
</dbReference>
<organism evidence="2 3">
    <name type="scientific">Nitrosospira lacus</name>
    <dbReference type="NCBI Taxonomy" id="1288494"/>
    <lineage>
        <taxon>Bacteria</taxon>
        <taxon>Pseudomonadati</taxon>
        <taxon>Pseudomonadota</taxon>
        <taxon>Betaproteobacteria</taxon>
        <taxon>Nitrosomonadales</taxon>
        <taxon>Nitrosomonadaceae</taxon>
        <taxon>Nitrosospira</taxon>
    </lineage>
</organism>
<proteinExistence type="predicted"/>
<name>A0A1W6SSN6_9PROT</name>
<evidence type="ECO:0000256" key="1">
    <source>
        <dbReference type="SAM" id="MobiDB-lite"/>
    </source>
</evidence>
<dbReference type="Proteomes" id="UP000012179">
    <property type="component" value="Chromosome"/>
</dbReference>
<evidence type="ECO:0000313" key="3">
    <source>
        <dbReference type="Proteomes" id="UP000012179"/>
    </source>
</evidence>
<sequence>MSKKKKNWLSPERRERGGFAALPHCLLESQVFIGLSAHAIKLLSDLLVQFKGFNNGDLCLAWSIMEKRGWKSRDTLNKARQELLEVELILITRYGDRKRPHLYALTFFAVDECGGKLDIHATEKPMSLWRLHDPMPSLLQIKPRLPPSGLNQSDVTRPASDTKVPEGKCYTPDVSNEPIAELI</sequence>
<keyword evidence="3" id="KW-1185">Reference proteome</keyword>
<dbReference type="KEGG" id="nlc:EBAPG3_014200"/>
<feature type="region of interest" description="Disordered" evidence="1">
    <location>
        <begin position="145"/>
        <end position="171"/>
    </location>
</feature>
<dbReference type="eggNOG" id="ENOG5032Y0M">
    <property type="taxonomic scope" value="Bacteria"/>
</dbReference>
<reference evidence="2 3" key="1">
    <citation type="journal article" date="2015" name="Int. J. Syst. Evol. Microbiol.">
        <title>Nitrosospira lacus sp. nov., a psychrotolerant, ammonia-oxidizing bacterium from sandy lake sediment.</title>
        <authorList>
            <person name="Urakawa H."/>
            <person name="Garcia J.C."/>
            <person name="Nielsen J.L."/>
            <person name="Le V.Q."/>
            <person name="Kozlowski J.A."/>
            <person name="Stein L.Y."/>
            <person name="Lim C.K."/>
            <person name="Pommerening-Roser A."/>
            <person name="Martens-Habbena W."/>
            <person name="Stahl D.A."/>
            <person name="Klotz M.G."/>
        </authorList>
    </citation>
    <scope>NUCLEOTIDE SEQUENCE [LARGE SCALE GENOMIC DNA]</scope>
    <source>
        <strain evidence="2 3">APG3</strain>
    </source>
</reference>
<dbReference type="RefSeq" id="WP_004180123.1">
    <property type="nucleotide sequence ID" value="NZ_CP021106.3"/>
</dbReference>
<protein>
    <recommendedName>
        <fullName evidence="4">Helix-turn-helix domain-containing protein</fullName>
    </recommendedName>
</protein>
<evidence type="ECO:0000313" key="2">
    <source>
        <dbReference type="EMBL" id="ARO88828.1"/>
    </source>
</evidence>
<evidence type="ECO:0008006" key="4">
    <source>
        <dbReference type="Google" id="ProtNLM"/>
    </source>
</evidence>
<dbReference type="AlphaFoldDB" id="A0A1W6SSN6"/>